<dbReference type="Proteomes" id="UP000271098">
    <property type="component" value="Unassembled WGS sequence"/>
</dbReference>
<sequence length="138" mass="16150">MWIYSEETVPAYGPALPRPNVFHDAQKFREFLLTKLINAEKAAFQAKVFVEKRRNTMDAMIKDMYIEHMKEINKVGICKITDNVIQKLRSPVKKDKPRELTDFCKFGELIKLEKMLCGDISQTIKATARKRVRIYLLL</sequence>
<dbReference type="AlphaFoldDB" id="A0A3P6R6B2"/>
<dbReference type="InterPro" id="IPR000331">
    <property type="entry name" value="Rap/Ran_GAP_dom"/>
</dbReference>
<keyword evidence="4" id="KW-1185">Reference proteome</keyword>
<proteinExistence type="predicted"/>
<keyword evidence="1" id="KW-0343">GTPase activation</keyword>
<accession>A0A3P6R6B2</accession>
<evidence type="ECO:0000256" key="1">
    <source>
        <dbReference type="ARBA" id="ARBA00022468"/>
    </source>
</evidence>
<dbReference type="EMBL" id="UYRT01011626">
    <property type="protein sequence ID" value="VDK50860.1"/>
    <property type="molecule type" value="Genomic_DNA"/>
</dbReference>
<dbReference type="SUPFAM" id="SSF111347">
    <property type="entry name" value="Rap/Ran-GAP"/>
    <property type="match status" value="1"/>
</dbReference>
<dbReference type="OrthoDB" id="5845589at2759"/>
<dbReference type="GO" id="GO:0005096">
    <property type="term" value="F:GTPase activator activity"/>
    <property type="evidence" value="ECO:0007669"/>
    <property type="project" value="UniProtKB-KW"/>
</dbReference>
<dbReference type="Gene3D" id="3.40.50.11210">
    <property type="entry name" value="Rap/Ran-GAP"/>
    <property type="match status" value="1"/>
</dbReference>
<name>A0A3P6R6B2_9BILA</name>
<dbReference type="PROSITE" id="PS50085">
    <property type="entry name" value="RAPGAP"/>
    <property type="match status" value="1"/>
</dbReference>
<reference evidence="3 4" key="1">
    <citation type="submission" date="2018-11" db="EMBL/GenBank/DDBJ databases">
        <authorList>
            <consortium name="Pathogen Informatics"/>
        </authorList>
    </citation>
    <scope>NUCLEOTIDE SEQUENCE [LARGE SCALE GENOMIC DNA]</scope>
</reference>
<dbReference type="InterPro" id="IPR050989">
    <property type="entry name" value="Rap1_Ran_GAP"/>
</dbReference>
<dbReference type="InterPro" id="IPR035974">
    <property type="entry name" value="Rap/Ran-GAP_sf"/>
</dbReference>
<evidence type="ECO:0000313" key="3">
    <source>
        <dbReference type="EMBL" id="VDK50860.1"/>
    </source>
</evidence>
<feature type="domain" description="Rap-GAP" evidence="2">
    <location>
        <begin position="1"/>
        <end position="64"/>
    </location>
</feature>
<dbReference type="GO" id="GO:0051056">
    <property type="term" value="P:regulation of small GTPase mediated signal transduction"/>
    <property type="evidence" value="ECO:0007669"/>
    <property type="project" value="InterPro"/>
</dbReference>
<evidence type="ECO:0000313" key="4">
    <source>
        <dbReference type="Proteomes" id="UP000271098"/>
    </source>
</evidence>
<organism evidence="3 4">
    <name type="scientific">Gongylonema pulchrum</name>
    <dbReference type="NCBI Taxonomy" id="637853"/>
    <lineage>
        <taxon>Eukaryota</taxon>
        <taxon>Metazoa</taxon>
        <taxon>Ecdysozoa</taxon>
        <taxon>Nematoda</taxon>
        <taxon>Chromadorea</taxon>
        <taxon>Rhabditida</taxon>
        <taxon>Spirurina</taxon>
        <taxon>Spiruromorpha</taxon>
        <taxon>Spiruroidea</taxon>
        <taxon>Gongylonematidae</taxon>
        <taxon>Gongylonema</taxon>
    </lineage>
</organism>
<protein>
    <recommendedName>
        <fullName evidence="2">Rap-GAP domain-containing protein</fullName>
    </recommendedName>
</protein>
<evidence type="ECO:0000259" key="2">
    <source>
        <dbReference type="PROSITE" id="PS50085"/>
    </source>
</evidence>
<gene>
    <name evidence="3" type="ORF">GPUH_LOCUS5453</name>
</gene>
<dbReference type="PANTHER" id="PTHR15711:SF62">
    <property type="entry name" value="GTPASE-ACTIVATING RAP_RAN-GAP DOMAIN-LIKE PROTEIN 3"/>
    <property type="match status" value="1"/>
</dbReference>
<dbReference type="PANTHER" id="PTHR15711">
    <property type="entry name" value="RAP GTPASE-ACTIVATING PROTEIN"/>
    <property type="match status" value="1"/>
</dbReference>
<dbReference type="Pfam" id="PF02145">
    <property type="entry name" value="Rap_GAP"/>
    <property type="match status" value="1"/>
</dbReference>